<accession>A0ABN9SNU7</accession>
<keyword evidence="2" id="KW-1185">Reference proteome</keyword>
<gene>
    <name evidence="1" type="ORF">PCOR1329_LOCUS31207</name>
</gene>
<dbReference type="EMBL" id="CAUYUJ010012225">
    <property type="protein sequence ID" value="CAK0833524.1"/>
    <property type="molecule type" value="Genomic_DNA"/>
</dbReference>
<reference evidence="1" key="1">
    <citation type="submission" date="2023-10" db="EMBL/GenBank/DDBJ databases">
        <authorList>
            <person name="Chen Y."/>
            <person name="Shah S."/>
            <person name="Dougan E. K."/>
            <person name="Thang M."/>
            <person name="Chan C."/>
        </authorList>
    </citation>
    <scope>NUCLEOTIDE SEQUENCE [LARGE SCALE GENOMIC DNA]</scope>
</reference>
<protein>
    <submittedName>
        <fullName evidence="1">Uncharacterized protein</fullName>
    </submittedName>
</protein>
<organism evidence="1 2">
    <name type="scientific">Prorocentrum cordatum</name>
    <dbReference type="NCBI Taxonomy" id="2364126"/>
    <lineage>
        <taxon>Eukaryota</taxon>
        <taxon>Sar</taxon>
        <taxon>Alveolata</taxon>
        <taxon>Dinophyceae</taxon>
        <taxon>Prorocentrales</taxon>
        <taxon>Prorocentraceae</taxon>
        <taxon>Prorocentrum</taxon>
    </lineage>
</organism>
<dbReference type="Proteomes" id="UP001189429">
    <property type="component" value="Unassembled WGS sequence"/>
</dbReference>
<name>A0ABN9SNU7_9DINO</name>
<proteinExistence type="predicted"/>
<evidence type="ECO:0000313" key="2">
    <source>
        <dbReference type="Proteomes" id="UP001189429"/>
    </source>
</evidence>
<comment type="caution">
    <text evidence="1">The sequence shown here is derived from an EMBL/GenBank/DDBJ whole genome shotgun (WGS) entry which is preliminary data.</text>
</comment>
<sequence>MVAAGEPHRGVAGARASADRLIFKLKTRLVAADRKALAFESALLHLFGDAEVAERVACILPALTSPLAGERPEELDILRRNVALHSEGPCGVSLVSAGHAELRKAQKHARRLEARRADTQPAAHVQLQGFPPLVAESGLRRDAPPFVPSTGCWVPLDGCGRLCTCGATYYSSCSPLPLSVEEVFEDHGDEDSPCGEAAAAEFPTTGSRRGCRAAAPPTGRRQPVARPLMQDADVEAKLVADVIASVSEEVGDGIEGATLDGDDGGVDEKSEPTVELEALVGRLGALVEGAEPTVELEGDLAALSVRQGALEESAEAKCELEALSQRPCALEATSEQLVSQKGGLAPRFKNLGLELSLEHVDIAMRRPTWAAIKLAPSILASRSKSWTDSWSTGSRYRQATSLCRSGCGSHGANNMKYYLRRPVAAPTILKAIAFAPSVVGGSGFFTYPLSRPPPIADSASLWSFFVAADLLRIAFCGFRARQAISSPFACPFFHRRLRALVR</sequence>
<evidence type="ECO:0000313" key="1">
    <source>
        <dbReference type="EMBL" id="CAK0833524.1"/>
    </source>
</evidence>